<dbReference type="AlphaFoldDB" id="U6L3T3"/>
<evidence type="ECO:0000313" key="14">
    <source>
        <dbReference type="EMBL" id="CDJ43279.1"/>
    </source>
</evidence>
<proteinExistence type="predicted"/>
<feature type="domain" description="Dynein heavy chain ATP-binding dynein motor region" evidence="13">
    <location>
        <begin position="41"/>
        <end position="192"/>
    </location>
</feature>
<dbReference type="GO" id="GO:0005930">
    <property type="term" value="C:axoneme"/>
    <property type="evidence" value="ECO:0007669"/>
    <property type="project" value="UniProtKB-SubCell"/>
</dbReference>
<dbReference type="InterPro" id="IPR027417">
    <property type="entry name" value="P-loop_NTPase"/>
</dbReference>
<accession>U6L3T3</accession>
<keyword evidence="6" id="KW-0067">ATP-binding</keyword>
<dbReference type="InterPro" id="IPR026983">
    <property type="entry name" value="DHC"/>
</dbReference>
<evidence type="ECO:0000256" key="2">
    <source>
        <dbReference type="ARBA" id="ARBA00022490"/>
    </source>
</evidence>
<organism evidence="14 15">
    <name type="scientific">Eimeria tenella</name>
    <name type="common">Coccidian parasite</name>
    <dbReference type="NCBI Taxonomy" id="5802"/>
    <lineage>
        <taxon>Eukaryota</taxon>
        <taxon>Sar</taxon>
        <taxon>Alveolata</taxon>
        <taxon>Apicomplexa</taxon>
        <taxon>Conoidasida</taxon>
        <taxon>Coccidia</taxon>
        <taxon>Eucoccidiorida</taxon>
        <taxon>Eimeriorina</taxon>
        <taxon>Eimeriidae</taxon>
        <taxon>Eimeria</taxon>
    </lineage>
</organism>
<keyword evidence="10" id="KW-0505">Motor protein</keyword>
<evidence type="ECO:0000256" key="9">
    <source>
        <dbReference type="ARBA" id="ARBA00023069"/>
    </source>
</evidence>
<dbReference type="OMA" id="KWIRNSK"/>
<evidence type="ECO:0000256" key="3">
    <source>
        <dbReference type="ARBA" id="ARBA00022701"/>
    </source>
</evidence>
<dbReference type="GO" id="GO:0045505">
    <property type="term" value="F:dynein intermediate chain binding"/>
    <property type="evidence" value="ECO:0007669"/>
    <property type="project" value="InterPro"/>
</dbReference>
<keyword evidence="7" id="KW-0243">Dynein</keyword>
<keyword evidence="11" id="KW-0206">Cytoskeleton</keyword>
<evidence type="ECO:0000256" key="7">
    <source>
        <dbReference type="ARBA" id="ARBA00023017"/>
    </source>
</evidence>
<gene>
    <name evidence="14" type="ORF">ETH_00008815</name>
</gene>
<reference evidence="14" key="2">
    <citation type="submission" date="2013-10" db="EMBL/GenBank/DDBJ databases">
        <authorList>
            <person name="Aslett M."/>
        </authorList>
    </citation>
    <scope>NUCLEOTIDE SEQUENCE [LARGE SCALE GENOMIC DNA]</scope>
    <source>
        <strain evidence="14">Houghton</strain>
    </source>
</reference>
<dbReference type="RefSeq" id="XP_013234029.1">
    <property type="nucleotide sequence ID" value="XM_013378575.1"/>
</dbReference>
<protein>
    <recommendedName>
        <fullName evidence="13">Dynein heavy chain ATP-binding dynein motor region domain-containing protein</fullName>
    </recommendedName>
</protein>
<dbReference type="PANTHER" id="PTHR22878">
    <property type="entry name" value="DYNEIN HEAVY CHAIN 6, AXONEMAL-LIKE-RELATED"/>
    <property type="match status" value="1"/>
</dbReference>
<evidence type="ECO:0000256" key="12">
    <source>
        <dbReference type="ARBA" id="ARBA00023273"/>
    </source>
</evidence>
<name>U6L3T3_EIMTE</name>
<dbReference type="GeneID" id="25250964"/>
<dbReference type="Pfam" id="PF12781">
    <property type="entry name" value="AAA_9"/>
    <property type="match status" value="1"/>
</dbReference>
<keyword evidence="5" id="KW-0547">Nucleotide-binding</keyword>
<evidence type="ECO:0000256" key="4">
    <source>
        <dbReference type="ARBA" id="ARBA00022737"/>
    </source>
</evidence>
<keyword evidence="15" id="KW-1185">Reference proteome</keyword>
<dbReference type="Proteomes" id="UP000030747">
    <property type="component" value="Unassembled WGS sequence"/>
</dbReference>
<dbReference type="GO" id="GO:0051959">
    <property type="term" value="F:dynein light intermediate chain binding"/>
    <property type="evidence" value="ECO:0007669"/>
    <property type="project" value="InterPro"/>
</dbReference>
<sequence length="208" mass="23477">MLHELLYAVRIILQDAKNSGIPCSDSLDIVDLLVDEGTRGEWNLQGLPADELSVENAIIVTRSDRYPLLVDPQGQAHSWLKKKEEERMKGSRQCITTATDPRFKDKVEFCMAEGLPLLVENLGDAVPEVLDPILEKQLIKKGKRLYVTFMDQQAEYNPAFVLYMTTKLANPHFPPEINAKCTVIDFTVMHEGTFTEVIAALFPKVRGF</sequence>
<keyword evidence="3" id="KW-0493">Microtubule</keyword>
<dbReference type="GO" id="GO:0007018">
    <property type="term" value="P:microtubule-based movement"/>
    <property type="evidence" value="ECO:0007669"/>
    <property type="project" value="InterPro"/>
</dbReference>
<dbReference type="GO" id="GO:0005874">
    <property type="term" value="C:microtubule"/>
    <property type="evidence" value="ECO:0007669"/>
    <property type="project" value="UniProtKB-KW"/>
</dbReference>
<evidence type="ECO:0000313" key="15">
    <source>
        <dbReference type="Proteomes" id="UP000030747"/>
    </source>
</evidence>
<dbReference type="VEuPathDB" id="ToxoDB:ETH_00008815"/>
<dbReference type="EMBL" id="HG675758">
    <property type="protein sequence ID" value="CDJ43279.1"/>
    <property type="molecule type" value="Genomic_DNA"/>
</dbReference>
<evidence type="ECO:0000256" key="5">
    <source>
        <dbReference type="ARBA" id="ARBA00022741"/>
    </source>
</evidence>
<dbReference type="FunFam" id="3.40.50.300:FF:000049">
    <property type="entry name" value="Dynein, axonemal, heavy chain 5"/>
    <property type="match status" value="1"/>
</dbReference>
<keyword evidence="4" id="KW-0677">Repeat</keyword>
<keyword evidence="9" id="KW-0969">Cilium</keyword>
<evidence type="ECO:0000256" key="10">
    <source>
        <dbReference type="ARBA" id="ARBA00023175"/>
    </source>
</evidence>
<keyword evidence="12" id="KW-0966">Cell projection</keyword>
<evidence type="ECO:0000256" key="6">
    <source>
        <dbReference type="ARBA" id="ARBA00022840"/>
    </source>
</evidence>
<dbReference type="GO" id="GO:0005524">
    <property type="term" value="F:ATP binding"/>
    <property type="evidence" value="ECO:0007669"/>
    <property type="project" value="UniProtKB-KW"/>
</dbReference>
<reference evidence="14" key="1">
    <citation type="submission" date="2013-10" db="EMBL/GenBank/DDBJ databases">
        <title>Genomic analysis of the causative agents of coccidiosis in chickens.</title>
        <authorList>
            <person name="Reid A.J."/>
            <person name="Blake D."/>
            <person name="Billington K."/>
            <person name="Browne H."/>
            <person name="Dunn M."/>
            <person name="Hung S."/>
            <person name="Kawahara F."/>
            <person name="Miranda-Saavedra D."/>
            <person name="Mourier T."/>
            <person name="Nagra H."/>
            <person name="Otto T.D."/>
            <person name="Rawlings N."/>
            <person name="Sanchez A."/>
            <person name="Sanders M."/>
            <person name="Subramaniam C."/>
            <person name="Tay Y."/>
            <person name="Dear P."/>
            <person name="Doerig C."/>
            <person name="Gruber A."/>
            <person name="Parkinson J."/>
            <person name="Shirley M."/>
            <person name="Wan K.L."/>
            <person name="Berriman M."/>
            <person name="Tomley F."/>
            <person name="Pain A."/>
        </authorList>
    </citation>
    <scope>NUCLEOTIDE SEQUENCE [LARGE SCALE GENOMIC DNA]</scope>
    <source>
        <strain evidence="14">Houghton</strain>
    </source>
</reference>
<evidence type="ECO:0000259" key="13">
    <source>
        <dbReference type="Pfam" id="PF12781"/>
    </source>
</evidence>
<dbReference type="OrthoDB" id="5593012at2759"/>
<dbReference type="VEuPathDB" id="ToxoDB:ETH2_1445700"/>
<dbReference type="InterPro" id="IPR035706">
    <property type="entry name" value="AAA_9"/>
</dbReference>
<comment type="subcellular location">
    <subcellularLocation>
        <location evidence="1">Cytoplasm</location>
        <location evidence="1">Cytoskeleton</location>
        <location evidence="1">Cilium axoneme</location>
    </subcellularLocation>
</comment>
<evidence type="ECO:0000256" key="11">
    <source>
        <dbReference type="ARBA" id="ARBA00023212"/>
    </source>
</evidence>
<evidence type="ECO:0000256" key="1">
    <source>
        <dbReference type="ARBA" id="ARBA00004430"/>
    </source>
</evidence>
<evidence type="ECO:0000256" key="8">
    <source>
        <dbReference type="ARBA" id="ARBA00023054"/>
    </source>
</evidence>
<keyword evidence="2" id="KW-0963">Cytoplasm</keyword>
<keyword evidence="8" id="KW-0175">Coiled coil</keyword>
<dbReference type="Gene3D" id="3.40.50.300">
    <property type="entry name" value="P-loop containing nucleotide triphosphate hydrolases"/>
    <property type="match status" value="1"/>
</dbReference>
<dbReference type="GO" id="GO:0030286">
    <property type="term" value="C:dynein complex"/>
    <property type="evidence" value="ECO:0007669"/>
    <property type="project" value="UniProtKB-KW"/>
</dbReference>